<sequence>MTNKTILLIFLSGIFFFACQSSKQEKQPEQFETISTPTGNWQLIWNDEFDYNGLPDSAKWSYDTDGNAWGWGNNEAQHYTANDTANAHVKDGLLTITAKIDSAGGKRYTSARLITKGKGDWLYGRFEIKAKLPTGLGTWPAIWMLPTDWEYGGWPDSGEIDIMENVGYDPDTIVGSAHTKSYNHVLGTHKNGKICVPDSYTGFHVYTLEWEEKEYRVYVDDQHYFTFVNEGTSFAEWPFDKRFHLLLNLAVGGNWGGQKGIDDSLFPHHFYIDYVRVYQKAE</sequence>
<accession>A0A644Z0W2</accession>
<gene>
    <name evidence="3" type="primary">bglA_13</name>
    <name evidence="3" type="ORF">SDC9_78925</name>
</gene>
<comment type="similarity">
    <text evidence="1">Belongs to the glycosyl hydrolase 16 family.</text>
</comment>
<protein>
    <submittedName>
        <fullName evidence="3">Beta-glucanase</fullName>
        <ecNumber evidence="3">3.2.1.73</ecNumber>
    </submittedName>
</protein>
<dbReference type="AlphaFoldDB" id="A0A644Z0W2"/>
<dbReference type="InterPro" id="IPR050546">
    <property type="entry name" value="Glycosyl_Hydrlase_16"/>
</dbReference>
<feature type="domain" description="GH16" evidence="2">
    <location>
        <begin position="29"/>
        <end position="282"/>
    </location>
</feature>
<evidence type="ECO:0000256" key="1">
    <source>
        <dbReference type="ARBA" id="ARBA00006865"/>
    </source>
</evidence>
<dbReference type="GO" id="GO:0005975">
    <property type="term" value="P:carbohydrate metabolic process"/>
    <property type="evidence" value="ECO:0007669"/>
    <property type="project" value="InterPro"/>
</dbReference>
<dbReference type="GO" id="GO:0042972">
    <property type="term" value="F:licheninase activity"/>
    <property type="evidence" value="ECO:0007669"/>
    <property type="project" value="UniProtKB-EC"/>
</dbReference>
<comment type="caution">
    <text evidence="3">The sequence shown here is derived from an EMBL/GenBank/DDBJ whole genome shotgun (WGS) entry which is preliminary data.</text>
</comment>
<dbReference type="PROSITE" id="PS51257">
    <property type="entry name" value="PROKAR_LIPOPROTEIN"/>
    <property type="match status" value="1"/>
</dbReference>
<dbReference type="SUPFAM" id="SSF49899">
    <property type="entry name" value="Concanavalin A-like lectins/glucanases"/>
    <property type="match status" value="1"/>
</dbReference>
<dbReference type="PANTHER" id="PTHR10963">
    <property type="entry name" value="GLYCOSYL HYDROLASE-RELATED"/>
    <property type="match status" value="1"/>
</dbReference>
<name>A0A644Z0W2_9ZZZZ</name>
<dbReference type="PROSITE" id="PS51762">
    <property type="entry name" value="GH16_2"/>
    <property type="match status" value="1"/>
</dbReference>
<evidence type="ECO:0000313" key="3">
    <source>
        <dbReference type="EMBL" id="MPM32363.1"/>
    </source>
</evidence>
<dbReference type="Pfam" id="PF00722">
    <property type="entry name" value="Glyco_hydro_16"/>
    <property type="match status" value="1"/>
</dbReference>
<keyword evidence="3" id="KW-0326">Glycosidase</keyword>
<reference evidence="3" key="1">
    <citation type="submission" date="2019-08" db="EMBL/GenBank/DDBJ databases">
        <authorList>
            <person name="Kucharzyk K."/>
            <person name="Murdoch R.W."/>
            <person name="Higgins S."/>
            <person name="Loffler F."/>
        </authorList>
    </citation>
    <scope>NUCLEOTIDE SEQUENCE</scope>
</reference>
<dbReference type="EMBL" id="VSSQ01006338">
    <property type="protein sequence ID" value="MPM32363.1"/>
    <property type="molecule type" value="Genomic_DNA"/>
</dbReference>
<dbReference type="Gene3D" id="2.60.120.200">
    <property type="match status" value="1"/>
</dbReference>
<keyword evidence="3" id="KW-0378">Hydrolase</keyword>
<dbReference type="EC" id="3.2.1.73" evidence="3"/>
<organism evidence="3">
    <name type="scientific">bioreactor metagenome</name>
    <dbReference type="NCBI Taxonomy" id="1076179"/>
    <lineage>
        <taxon>unclassified sequences</taxon>
        <taxon>metagenomes</taxon>
        <taxon>ecological metagenomes</taxon>
    </lineage>
</organism>
<evidence type="ECO:0000259" key="2">
    <source>
        <dbReference type="PROSITE" id="PS51762"/>
    </source>
</evidence>
<dbReference type="InterPro" id="IPR000757">
    <property type="entry name" value="Beta-glucanase-like"/>
</dbReference>
<dbReference type="PANTHER" id="PTHR10963:SF55">
    <property type="entry name" value="GLYCOSIDE HYDROLASE FAMILY 16 PROTEIN"/>
    <property type="match status" value="1"/>
</dbReference>
<dbReference type="CDD" id="cd08023">
    <property type="entry name" value="GH16_laminarinase_like"/>
    <property type="match status" value="1"/>
</dbReference>
<dbReference type="InterPro" id="IPR013320">
    <property type="entry name" value="ConA-like_dom_sf"/>
</dbReference>
<proteinExistence type="inferred from homology"/>